<accession>A0AA92L9K2</accession>
<organism evidence="1 2">
    <name type="scientific">Acutalibacter muris</name>
    <dbReference type="NCBI Taxonomy" id="1796620"/>
    <lineage>
        <taxon>Bacteria</taxon>
        <taxon>Bacillati</taxon>
        <taxon>Bacillota</taxon>
        <taxon>Clostridia</taxon>
        <taxon>Eubacteriales</taxon>
        <taxon>Acutalibacteraceae</taxon>
        <taxon>Acutalibacter</taxon>
    </lineage>
</organism>
<proteinExistence type="predicted"/>
<dbReference type="RefSeq" id="WP_157130584.1">
    <property type="nucleotide sequence ID" value="NZ_CP021422.1"/>
</dbReference>
<evidence type="ECO:0000313" key="1">
    <source>
        <dbReference type="EMBL" id="QQR29474.1"/>
    </source>
</evidence>
<evidence type="ECO:0000313" key="2">
    <source>
        <dbReference type="Proteomes" id="UP000596035"/>
    </source>
</evidence>
<dbReference type="AlphaFoldDB" id="A0AA92L9K2"/>
<dbReference type="EMBL" id="CP065321">
    <property type="protein sequence ID" value="QQR29474.1"/>
    <property type="molecule type" value="Genomic_DNA"/>
</dbReference>
<gene>
    <name evidence="1" type="ORF">I5Q82_15740</name>
</gene>
<reference evidence="1 2" key="1">
    <citation type="submission" date="2020-11" db="EMBL/GenBank/DDBJ databases">
        <title>Closed and high quality bacterial genomes of the OMM12 community.</title>
        <authorList>
            <person name="Marbouty M."/>
            <person name="Lamy-Besnier Q."/>
            <person name="Debarbieux L."/>
            <person name="Koszul R."/>
        </authorList>
    </citation>
    <scope>NUCLEOTIDE SEQUENCE [LARGE SCALE GENOMIC DNA]</scope>
    <source>
        <strain evidence="1 2">KB18</strain>
    </source>
</reference>
<name>A0AA92L9K2_9FIRM</name>
<protein>
    <submittedName>
        <fullName evidence="1">Uncharacterized protein</fullName>
    </submittedName>
</protein>
<dbReference type="Proteomes" id="UP000596035">
    <property type="component" value="Chromosome"/>
</dbReference>
<sequence>MKSISLEEFKGFRPCWLETAAGARRLEEIGSRKKRWTAMDILDLPEDEVSAEDKIWAVTKAGLIEEQKLHEFACRCAEEALKLVEDPDPRSVAAIEAKRKWLKGEISDEELDAAWAAARDAARDAARAAAWDVAWAAARDAARDAARAAASDAARDATRKKQVAILRELIID</sequence>